<keyword evidence="3" id="KW-0238">DNA-binding</keyword>
<dbReference type="EMBL" id="BSNJ01000002">
    <property type="protein sequence ID" value="GLQ19865.1"/>
    <property type="molecule type" value="Genomic_DNA"/>
</dbReference>
<keyword evidence="4" id="KW-0804">Transcription</keyword>
<dbReference type="PROSITE" id="PS50931">
    <property type="entry name" value="HTH_LYSR"/>
    <property type="match status" value="1"/>
</dbReference>
<organism evidence="6 7">
    <name type="scientific">Algimonas porphyrae</name>
    <dbReference type="NCBI Taxonomy" id="1128113"/>
    <lineage>
        <taxon>Bacteria</taxon>
        <taxon>Pseudomonadati</taxon>
        <taxon>Pseudomonadota</taxon>
        <taxon>Alphaproteobacteria</taxon>
        <taxon>Maricaulales</taxon>
        <taxon>Robiginitomaculaceae</taxon>
        <taxon>Algimonas</taxon>
    </lineage>
</organism>
<dbReference type="Pfam" id="PF00126">
    <property type="entry name" value="HTH_1"/>
    <property type="match status" value="1"/>
</dbReference>
<dbReference type="InterPro" id="IPR036390">
    <property type="entry name" value="WH_DNA-bd_sf"/>
</dbReference>
<reference evidence="6" key="2">
    <citation type="submission" date="2023-01" db="EMBL/GenBank/DDBJ databases">
        <title>Draft genome sequence of Algimonas porphyrae strain NBRC 108216.</title>
        <authorList>
            <person name="Sun Q."/>
            <person name="Mori K."/>
        </authorList>
    </citation>
    <scope>NUCLEOTIDE SEQUENCE</scope>
    <source>
        <strain evidence="6">NBRC 108216</strain>
    </source>
</reference>
<dbReference type="PANTHER" id="PTHR30537:SF3">
    <property type="entry name" value="TRANSCRIPTIONAL REGULATORY PROTEIN"/>
    <property type="match status" value="1"/>
</dbReference>
<protein>
    <submittedName>
        <fullName evidence="6">LysR family transcriptional regulator</fullName>
    </submittedName>
</protein>
<evidence type="ECO:0000256" key="1">
    <source>
        <dbReference type="ARBA" id="ARBA00009437"/>
    </source>
</evidence>
<evidence type="ECO:0000256" key="2">
    <source>
        <dbReference type="ARBA" id="ARBA00023015"/>
    </source>
</evidence>
<keyword evidence="7" id="KW-1185">Reference proteome</keyword>
<dbReference type="InterPro" id="IPR000847">
    <property type="entry name" value="LysR_HTH_N"/>
</dbReference>
<proteinExistence type="inferred from homology"/>
<feature type="domain" description="HTH lysR-type" evidence="5">
    <location>
        <begin position="1"/>
        <end position="61"/>
    </location>
</feature>
<dbReference type="InterPro" id="IPR005119">
    <property type="entry name" value="LysR_subst-bd"/>
</dbReference>
<dbReference type="Pfam" id="PF03466">
    <property type="entry name" value="LysR_substrate"/>
    <property type="match status" value="1"/>
</dbReference>
<dbReference type="SUPFAM" id="SSF53850">
    <property type="entry name" value="Periplasmic binding protein-like II"/>
    <property type="match status" value="1"/>
</dbReference>
<keyword evidence="2" id="KW-0805">Transcription regulation</keyword>
<evidence type="ECO:0000256" key="4">
    <source>
        <dbReference type="ARBA" id="ARBA00023163"/>
    </source>
</evidence>
<dbReference type="Gene3D" id="1.10.10.10">
    <property type="entry name" value="Winged helix-like DNA-binding domain superfamily/Winged helix DNA-binding domain"/>
    <property type="match status" value="1"/>
</dbReference>
<accession>A0ABQ5UZQ0</accession>
<comment type="caution">
    <text evidence="6">The sequence shown here is derived from an EMBL/GenBank/DDBJ whole genome shotgun (WGS) entry which is preliminary data.</text>
</comment>
<dbReference type="PANTHER" id="PTHR30537">
    <property type="entry name" value="HTH-TYPE TRANSCRIPTIONAL REGULATOR"/>
    <property type="match status" value="1"/>
</dbReference>
<dbReference type="InterPro" id="IPR058163">
    <property type="entry name" value="LysR-type_TF_proteobact-type"/>
</dbReference>
<sequence length="286" mass="31760">MRMRDWDDHRLVLTLHRQGTLRASGDALGVTHTTIARRLAAIEAKEPTPLFTRLGRAYQATEYGLERVAVAKQMEALDHAATRLQRRSGDTLSGPLSLSIPQAVLQYLLLRDIGDFAQRYPHIELTIVGTDQLADLDRGDADVVIRGQANPPGHLVGRKICDVTTHHYAHRDYLDTTRPEDRKWIAADKQSDWIADSPFPDCPVGIIMPDIQSRFLALASGQGLSRAACFMAEPHPDLVRLDSRPGMPLYGLWVLTHPDLKASPKVKALMRAMTDALSRQKALIAA</sequence>
<reference evidence="6" key="1">
    <citation type="journal article" date="2014" name="Int. J. Syst. Evol. Microbiol.">
        <title>Complete genome of a new Firmicutes species belonging to the dominant human colonic microbiota ('Ruminococcus bicirculans') reveals two chromosomes and a selective capacity to utilize plant glucans.</title>
        <authorList>
            <consortium name="NISC Comparative Sequencing Program"/>
            <person name="Wegmann U."/>
            <person name="Louis P."/>
            <person name="Goesmann A."/>
            <person name="Henrissat B."/>
            <person name="Duncan S.H."/>
            <person name="Flint H.J."/>
        </authorList>
    </citation>
    <scope>NUCLEOTIDE SEQUENCE</scope>
    <source>
        <strain evidence="6">NBRC 108216</strain>
    </source>
</reference>
<comment type="similarity">
    <text evidence="1">Belongs to the LysR transcriptional regulatory family.</text>
</comment>
<gene>
    <name evidence="6" type="ORF">GCM10007854_08200</name>
</gene>
<evidence type="ECO:0000256" key="3">
    <source>
        <dbReference type="ARBA" id="ARBA00023125"/>
    </source>
</evidence>
<evidence type="ECO:0000313" key="6">
    <source>
        <dbReference type="EMBL" id="GLQ19865.1"/>
    </source>
</evidence>
<name>A0ABQ5UZQ0_9PROT</name>
<dbReference type="SUPFAM" id="SSF46785">
    <property type="entry name" value="Winged helix' DNA-binding domain"/>
    <property type="match status" value="1"/>
</dbReference>
<evidence type="ECO:0000313" key="7">
    <source>
        <dbReference type="Proteomes" id="UP001161390"/>
    </source>
</evidence>
<dbReference type="Gene3D" id="3.40.190.290">
    <property type="match status" value="1"/>
</dbReference>
<evidence type="ECO:0000259" key="5">
    <source>
        <dbReference type="PROSITE" id="PS50931"/>
    </source>
</evidence>
<dbReference type="Proteomes" id="UP001161390">
    <property type="component" value="Unassembled WGS sequence"/>
</dbReference>
<dbReference type="InterPro" id="IPR036388">
    <property type="entry name" value="WH-like_DNA-bd_sf"/>
</dbReference>